<feature type="transmembrane region" description="Helical" evidence="13">
    <location>
        <begin position="381"/>
        <end position="399"/>
    </location>
</feature>
<feature type="modified residue" description="4-aspartylphosphate" evidence="12">
    <location>
        <position position="981"/>
    </location>
</feature>
<evidence type="ECO:0000256" key="13">
    <source>
        <dbReference type="SAM" id="Phobius"/>
    </source>
</evidence>
<dbReference type="Pfam" id="PF02518">
    <property type="entry name" value="HATPase_c"/>
    <property type="match status" value="1"/>
</dbReference>
<dbReference type="InterPro" id="IPR004358">
    <property type="entry name" value="Sig_transdc_His_kin-like_C"/>
</dbReference>
<dbReference type="Gene3D" id="3.30.450.20">
    <property type="entry name" value="PAS domain"/>
    <property type="match status" value="2"/>
</dbReference>
<dbReference type="SUPFAM" id="SSF47384">
    <property type="entry name" value="Homodimeric domain of signal transducing histidine kinase"/>
    <property type="match status" value="1"/>
</dbReference>
<dbReference type="EC" id="2.7.13.3" evidence="3"/>
<dbReference type="GO" id="GO:0009927">
    <property type="term" value="F:histidine phosphotransfer kinase activity"/>
    <property type="evidence" value="ECO:0007669"/>
    <property type="project" value="TreeGrafter"/>
</dbReference>
<evidence type="ECO:0000256" key="10">
    <source>
        <dbReference type="ARBA" id="ARBA00022989"/>
    </source>
</evidence>
<dbReference type="FunFam" id="3.30.565.10:FF:000006">
    <property type="entry name" value="Sensor histidine kinase WalK"/>
    <property type="match status" value="1"/>
</dbReference>
<sequence length="1053" mass="121535">MTLFTNIKSFDKSFLLKLWLSLILYQLSVCPVSAQKDTMDIKDYILIINTYTESFPWSNRLISTATNFVKDDPKLAVYTEHMNMIMIDNDSILDQFKDSLFDRYGSHRPRMLLLLGNSSLILKDDLRKMWGDIPMVLCAGKDYTGPEHYYLTKQPIPLSERVPLAELSQSCNLTYLYANLYIHENVEMMFRTLPQMKRFIYVGDERFVNQVNSQEIQEILRTKHPDVHYTFLSSRDIKKTNQLIDSLNFVDPRSTGILFSSWFHKRQFAGNMMLTMILPEIVSTVSPPIFALNMIELNDKESGMVGGYTYDQNHFNEKLSNMFSEILSGKSPRDLPHYLPTDGTPLINYQVLVRKGLSPDEWPAHTRFLNKPITFWDKYKYFLPGTTVCIALLVWFFLYRIRTLTRLRQIQLKEIEAMANYKNLIDNMPLLYMQEKLIVNEQGVADDLIYLNVNPHFEKHFFRREDVVGKRASELFPESLPEFLHFIQISLKENRAITFPYYFKKIDRFYDIVLKGAHQENVIDIFCVDSTELHRAQQKLNATNHKLSMALEVADIIPWKWDLLSKTILCDINKPIELSAQGNNVSEEQLAVPDSQYFSKIYKEDRIRVEQAYKDLIEGRLEKVKEEYRVINIRNHTHKIEWVEAQAAVETRDENGTPVTLVGSSQVITGRKKMEMELTSAKDRAEESNRLKSAFLANMSHEIRTPLNAIVGFSGILASTEEEEEKQEYVSIIENNNALLLQLISDILDLSKIEAGTLEFQYSDIELNTELKKLESTLKLKLKSDDVQLEFVPGLPMCPVCTEKNRLSQLIINLVTNAIKFTSQGSIRFGYEHRDKELYFYVTDTGCGIPKDKQESIFGRFVKLNSFAQGTGLGLSICRTLVEHMGGHIGVDSEEGKGSTFWFSLPYKAASTSAGTMQKTEIQPISVEKDKLTILIAEDNESNYRLFESILGHDYHLIHAWDGREAVERFKRENPQIILMDINMPVMDGYEATQKIRKYSAKVPIIAVTAFAYASDEQRVMENGFDGYMPKPINARQLKAQITEIMQKRIILL</sequence>
<protein>
    <recommendedName>
        <fullName evidence="3">histidine kinase</fullName>
        <ecNumber evidence="3">2.7.13.3</ecNumber>
    </recommendedName>
</protein>
<dbReference type="GO" id="GO:0005886">
    <property type="term" value="C:plasma membrane"/>
    <property type="evidence" value="ECO:0007669"/>
    <property type="project" value="TreeGrafter"/>
</dbReference>
<evidence type="ECO:0000256" key="2">
    <source>
        <dbReference type="ARBA" id="ARBA00004370"/>
    </source>
</evidence>
<keyword evidence="7" id="KW-0547">Nucleotide-binding</keyword>
<dbReference type="PANTHER" id="PTHR43047:SF72">
    <property type="entry name" value="OSMOSENSING HISTIDINE PROTEIN KINASE SLN1"/>
    <property type="match status" value="1"/>
</dbReference>
<comment type="caution">
    <text evidence="17">The sequence shown here is derived from an EMBL/GenBank/DDBJ whole genome shotgun (WGS) entry which is preliminary data.</text>
</comment>
<dbReference type="CDD" id="cd00082">
    <property type="entry name" value="HisKA"/>
    <property type="match status" value="1"/>
</dbReference>
<evidence type="ECO:0000256" key="4">
    <source>
        <dbReference type="ARBA" id="ARBA00022553"/>
    </source>
</evidence>
<dbReference type="PROSITE" id="PS50113">
    <property type="entry name" value="PAC"/>
    <property type="match status" value="1"/>
</dbReference>
<dbReference type="GO" id="GO:0000155">
    <property type="term" value="F:phosphorelay sensor kinase activity"/>
    <property type="evidence" value="ECO:0007669"/>
    <property type="project" value="InterPro"/>
</dbReference>
<dbReference type="SUPFAM" id="SSF55874">
    <property type="entry name" value="ATPase domain of HSP90 chaperone/DNA topoisomerase II/histidine kinase"/>
    <property type="match status" value="1"/>
</dbReference>
<evidence type="ECO:0000256" key="9">
    <source>
        <dbReference type="ARBA" id="ARBA00022840"/>
    </source>
</evidence>
<evidence type="ECO:0000259" key="16">
    <source>
        <dbReference type="PROSITE" id="PS50113"/>
    </source>
</evidence>
<dbReference type="SMART" id="SM00448">
    <property type="entry name" value="REC"/>
    <property type="match status" value="1"/>
</dbReference>
<evidence type="ECO:0000256" key="5">
    <source>
        <dbReference type="ARBA" id="ARBA00022679"/>
    </source>
</evidence>
<organism evidence="17 18">
    <name type="scientific">Bacteroides fragilis str. 3998T(B)3</name>
    <dbReference type="NCBI Taxonomy" id="1339316"/>
    <lineage>
        <taxon>Bacteria</taxon>
        <taxon>Pseudomonadati</taxon>
        <taxon>Bacteroidota</taxon>
        <taxon>Bacteroidia</taxon>
        <taxon>Bacteroidales</taxon>
        <taxon>Bacteroidaceae</taxon>
        <taxon>Bacteroides</taxon>
    </lineage>
</organism>
<dbReference type="PRINTS" id="PR00344">
    <property type="entry name" value="BCTRLSENSOR"/>
</dbReference>
<evidence type="ECO:0000256" key="8">
    <source>
        <dbReference type="ARBA" id="ARBA00022777"/>
    </source>
</evidence>
<dbReference type="PANTHER" id="PTHR43047">
    <property type="entry name" value="TWO-COMPONENT HISTIDINE PROTEIN KINASE"/>
    <property type="match status" value="1"/>
</dbReference>
<dbReference type="Pfam" id="PF00072">
    <property type="entry name" value="Response_reg"/>
    <property type="match status" value="1"/>
</dbReference>
<dbReference type="InterPro" id="IPR011006">
    <property type="entry name" value="CheY-like_superfamily"/>
</dbReference>
<evidence type="ECO:0000256" key="1">
    <source>
        <dbReference type="ARBA" id="ARBA00000085"/>
    </source>
</evidence>
<dbReference type="EMBL" id="JGDB01000197">
    <property type="protein sequence ID" value="EXY90088.1"/>
    <property type="molecule type" value="Genomic_DNA"/>
</dbReference>
<feature type="domain" description="PAC" evidence="16">
    <location>
        <begin position="624"/>
        <end position="680"/>
    </location>
</feature>
<accession>A0A015VVT5</accession>
<dbReference type="Gene3D" id="1.10.287.130">
    <property type="match status" value="1"/>
</dbReference>
<dbReference type="Proteomes" id="UP000020773">
    <property type="component" value="Unassembled WGS sequence"/>
</dbReference>
<dbReference type="InterPro" id="IPR036097">
    <property type="entry name" value="HisK_dim/P_sf"/>
</dbReference>
<keyword evidence="10 13" id="KW-1133">Transmembrane helix</keyword>
<comment type="catalytic activity">
    <reaction evidence="1">
        <text>ATP + protein L-histidine = ADP + protein N-phospho-L-histidine.</text>
        <dbReference type="EC" id="2.7.13.3"/>
    </reaction>
</comment>
<reference evidence="17 18" key="1">
    <citation type="submission" date="2014-02" db="EMBL/GenBank/DDBJ databases">
        <authorList>
            <person name="Sears C."/>
            <person name="Carroll K."/>
            <person name="Sack B.R."/>
            <person name="Qadri F."/>
            <person name="Myers L.L."/>
            <person name="Chung G.-T."/>
            <person name="Escheverria P."/>
            <person name="Fraser C.M."/>
            <person name="Sadzewicz L."/>
            <person name="Shefchek K.A."/>
            <person name="Tallon L."/>
            <person name="Das S.P."/>
            <person name="Daugherty S."/>
            <person name="Mongodin E.F."/>
        </authorList>
    </citation>
    <scope>NUCLEOTIDE SEQUENCE [LARGE SCALE GENOMIC DNA]</scope>
    <source>
        <strain evidence="18">3998T(B)3</strain>
    </source>
</reference>
<evidence type="ECO:0000259" key="15">
    <source>
        <dbReference type="PROSITE" id="PS50110"/>
    </source>
</evidence>
<dbReference type="CDD" id="cd16922">
    <property type="entry name" value="HATPase_EvgS-ArcB-TorS-like"/>
    <property type="match status" value="1"/>
</dbReference>
<evidence type="ECO:0000313" key="17">
    <source>
        <dbReference type="EMBL" id="EXY90088.1"/>
    </source>
</evidence>
<evidence type="ECO:0000256" key="11">
    <source>
        <dbReference type="ARBA" id="ARBA00023136"/>
    </source>
</evidence>
<feature type="domain" description="Histidine kinase" evidence="14">
    <location>
        <begin position="698"/>
        <end position="909"/>
    </location>
</feature>
<dbReference type="Gene3D" id="3.30.565.10">
    <property type="entry name" value="Histidine kinase-like ATPase, C-terminal domain"/>
    <property type="match status" value="1"/>
</dbReference>
<dbReference type="Gene3D" id="3.40.50.2300">
    <property type="match status" value="1"/>
</dbReference>
<dbReference type="RefSeq" id="WP_032578642.1">
    <property type="nucleotide sequence ID" value="NZ_JGDB01000197.1"/>
</dbReference>
<evidence type="ECO:0000256" key="12">
    <source>
        <dbReference type="PROSITE-ProRule" id="PRU00169"/>
    </source>
</evidence>
<feature type="domain" description="Response regulatory" evidence="15">
    <location>
        <begin position="933"/>
        <end position="1046"/>
    </location>
</feature>
<keyword evidence="8 17" id="KW-0418">Kinase</keyword>
<evidence type="ECO:0000259" key="14">
    <source>
        <dbReference type="PROSITE" id="PS50109"/>
    </source>
</evidence>
<keyword evidence="5" id="KW-0808">Transferase</keyword>
<proteinExistence type="predicted"/>
<dbReference type="InterPro" id="IPR001789">
    <property type="entry name" value="Sig_transdc_resp-reg_receiver"/>
</dbReference>
<keyword evidence="9" id="KW-0067">ATP-binding</keyword>
<keyword evidence="4 12" id="KW-0597">Phosphoprotein</keyword>
<dbReference type="SMART" id="SM00388">
    <property type="entry name" value="HisKA"/>
    <property type="match status" value="1"/>
</dbReference>
<dbReference type="PROSITE" id="PS50110">
    <property type="entry name" value="RESPONSE_REGULATORY"/>
    <property type="match status" value="1"/>
</dbReference>
<keyword evidence="6 13" id="KW-0812">Transmembrane</keyword>
<gene>
    <name evidence="17" type="ORF">M125_3213</name>
</gene>
<dbReference type="FunFam" id="1.10.287.130:FF:000004">
    <property type="entry name" value="Ethylene receptor 1"/>
    <property type="match status" value="1"/>
</dbReference>
<dbReference type="InterPro" id="IPR003661">
    <property type="entry name" value="HisK_dim/P_dom"/>
</dbReference>
<dbReference type="SUPFAM" id="SSF52172">
    <property type="entry name" value="CheY-like"/>
    <property type="match status" value="1"/>
</dbReference>
<evidence type="ECO:0000256" key="3">
    <source>
        <dbReference type="ARBA" id="ARBA00012438"/>
    </source>
</evidence>
<evidence type="ECO:0000256" key="7">
    <source>
        <dbReference type="ARBA" id="ARBA00022741"/>
    </source>
</evidence>
<dbReference type="InterPro" id="IPR000700">
    <property type="entry name" value="PAS-assoc_C"/>
</dbReference>
<keyword evidence="11 13" id="KW-0472">Membrane</keyword>
<dbReference type="GO" id="GO:0005524">
    <property type="term" value="F:ATP binding"/>
    <property type="evidence" value="ECO:0007669"/>
    <property type="project" value="UniProtKB-KW"/>
</dbReference>
<dbReference type="InterPro" id="IPR003594">
    <property type="entry name" value="HATPase_dom"/>
</dbReference>
<evidence type="ECO:0000313" key="18">
    <source>
        <dbReference type="Proteomes" id="UP000020773"/>
    </source>
</evidence>
<dbReference type="InterPro" id="IPR036890">
    <property type="entry name" value="HATPase_C_sf"/>
</dbReference>
<evidence type="ECO:0000256" key="6">
    <source>
        <dbReference type="ARBA" id="ARBA00022692"/>
    </source>
</evidence>
<name>A0A015VVT5_BACFG</name>
<dbReference type="CDD" id="cd17546">
    <property type="entry name" value="REC_hyHK_CKI1_RcsC-like"/>
    <property type="match status" value="1"/>
</dbReference>
<comment type="subcellular location">
    <subcellularLocation>
        <location evidence="2">Membrane</location>
    </subcellularLocation>
</comment>
<dbReference type="PROSITE" id="PS50109">
    <property type="entry name" value="HIS_KIN"/>
    <property type="match status" value="1"/>
</dbReference>
<dbReference type="InterPro" id="IPR005467">
    <property type="entry name" value="His_kinase_dom"/>
</dbReference>
<dbReference type="Pfam" id="PF00512">
    <property type="entry name" value="HisKA"/>
    <property type="match status" value="1"/>
</dbReference>
<dbReference type="PATRIC" id="fig|1339316.3.peg.3054"/>
<dbReference type="SMART" id="SM00387">
    <property type="entry name" value="HATPase_c"/>
    <property type="match status" value="1"/>
</dbReference>
<dbReference type="AlphaFoldDB" id="A0A015VVT5"/>